<proteinExistence type="predicted"/>
<dbReference type="AlphaFoldDB" id="A0ABD6ECQ0"/>
<keyword evidence="3" id="KW-1185">Reference proteome</keyword>
<name>A0ABD6ECQ0_9BILA</name>
<comment type="caution">
    <text evidence="2">The sequence shown here is derived from an EMBL/GenBank/DDBJ whole genome shotgun (WGS) entry which is preliminary data.</text>
</comment>
<dbReference type="EMBL" id="JBGFUD010000715">
    <property type="protein sequence ID" value="MFH4975094.1"/>
    <property type="molecule type" value="Genomic_DNA"/>
</dbReference>
<gene>
    <name evidence="2" type="ORF">AB6A40_001803</name>
</gene>
<dbReference type="Proteomes" id="UP001608902">
    <property type="component" value="Unassembled WGS sequence"/>
</dbReference>
<sequence>MVVFLFYCAGGVHPWWVRECEAERFRTVGVCFYLGRLVFCCFVIFAENYVISGFIVLESAQCILDGTEELSSLGIRLLFALVAILLLLKLRSSLIAHSVREFGSEFFSVRLF</sequence>
<reference evidence="2 3" key="1">
    <citation type="submission" date="2024-08" db="EMBL/GenBank/DDBJ databases">
        <title>Gnathostoma spinigerum genome.</title>
        <authorList>
            <person name="Gonzalez-Bertolin B."/>
            <person name="Monzon S."/>
            <person name="Zaballos A."/>
            <person name="Jimenez P."/>
            <person name="Dekumyoy P."/>
            <person name="Varona S."/>
            <person name="Cuesta I."/>
            <person name="Sumanam S."/>
            <person name="Adisakwattana P."/>
            <person name="Gasser R.B."/>
            <person name="Hernandez-Gonzalez A."/>
            <person name="Young N.D."/>
            <person name="Perteguer M.J."/>
        </authorList>
    </citation>
    <scope>NUCLEOTIDE SEQUENCE [LARGE SCALE GENOMIC DNA]</scope>
    <source>
        <strain evidence="2">AL3</strain>
        <tissue evidence="2">Liver</tissue>
    </source>
</reference>
<evidence type="ECO:0000256" key="1">
    <source>
        <dbReference type="SAM" id="Phobius"/>
    </source>
</evidence>
<organism evidence="2 3">
    <name type="scientific">Gnathostoma spinigerum</name>
    <dbReference type="NCBI Taxonomy" id="75299"/>
    <lineage>
        <taxon>Eukaryota</taxon>
        <taxon>Metazoa</taxon>
        <taxon>Ecdysozoa</taxon>
        <taxon>Nematoda</taxon>
        <taxon>Chromadorea</taxon>
        <taxon>Rhabditida</taxon>
        <taxon>Spirurina</taxon>
        <taxon>Gnathostomatomorpha</taxon>
        <taxon>Gnathostomatoidea</taxon>
        <taxon>Gnathostomatidae</taxon>
        <taxon>Gnathostoma</taxon>
    </lineage>
</organism>
<feature type="transmembrane region" description="Helical" evidence="1">
    <location>
        <begin position="69"/>
        <end position="88"/>
    </location>
</feature>
<keyword evidence="1" id="KW-0472">Membrane</keyword>
<keyword evidence="1" id="KW-0812">Transmembrane</keyword>
<evidence type="ECO:0000313" key="3">
    <source>
        <dbReference type="Proteomes" id="UP001608902"/>
    </source>
</evidence>
<protein>
    <submittedName>
        <fullName evidence="2">Uncharacterized protein</fullName>
    </submittedName>
</protein>
<evidence type="ECO:0000313" key="2">
    <source>
        <dbReference type="EMBL" id="MFH4975094.1"/>
    </source>
</evidence>
<accession>A0ABD6ECQ0</accession>
<feature type="transmembrane region" description="Helical" evidence="1">
    <location>
        <begin position="33"/>
        <end position="57"/>
    </location>
</feature>
<keyword evidence="1" id="KW-1133">Transmembrane helix</keyword>